<dbReference type="Gene3D" id="3.40.1350.10">
    <property type="match status" value="1"/>
</dbReference>
<gene>
    <name evidence="1" type="ORF">CPELLU_LOCUS17936</name>
</gene>
<sequence length="143" mass="17171">NNMKIQKKDSSYLSDEENKNAIKKYFNLKDPKFLRLTASIHCFKFEDKMLQYLSHVLSDAAIRRVPDNEINLSSAFRYIKYIMQLKYHYKPDDHKVDVKVVCKFYGAYNIYHEKESDYIGIIVTNRYFTEDANKLDNRNFLKF</sequence>
<organism evidence="1 2">
    <name type="scientific">Cetraspora pellucida</name>
    <dbReference type="NCBI Taxonomy" id="1433469"/>
    <lineage>
        <taxon>Eukaryota</taxon>
        <taxon>Fungi</taxon>
        <taxon>Fungi incertae sedis</taxon>
        <taxon>Mucoromycota</taxon>
        <taxon>Glomeromycotina</taxon>
        <taxon>Glomeromycetes</taxon>
        <taxon>Diversisporales</taxon>
        <taxon>Gigasporaceae</taxon>
        <taxon>Cetraspora</taxon>
    </lineage>
</organism>
<keyword evidence="2" id="KW-1185">Reference proteome</keyword>
<name>A0A9N9K147_9GLOM</name>
<reference evidence="1" key="1">
    <citation type="submission" date="2021-06" db="EMBL/GenBank/DDBJ databases">
        <authorList>
            <person name="Kallberg Y."/>
            <person name="Tangrot J."/>
            <person name="Rosling A."/>
        </authorList>
    </citation>
    <scope>NUCLEOTIDE SEQUENCE</scope>
    <source>
        <strain evidence="1">FL966</strain>
    </source>
</reference>
<comment type="caution">
    <text evidence="1">The sequence shown here is derived from an EMBL/GenBank/DDBJ whole genome shotgun (WGS) entry which is preliminary data.</text>
</comment>
<evidence type="ECO:0000313" key="2">
    <source>
        <dbReference type="Proteomes" id="UP000789759"/>
    </source>
</evidence>
<dbReference type="GO" id="GO:0003676">
    <property type="term" value="F:nucleic acid binding"/>
    <property type="evidence" value="ECO:0007669"/>
    <property type="project" value="InterPro"/>
</dbReference>
<feature type="non-terminal residue" evidence="1">
    <location>
        <position position="1"/>
    </location>
</feature>
<accession>A0A9N9K147</accession>
<dbReference type="EMBL" id="CAJVQA010032907">
    <property type="protein sequence ID" value="CAG8803751.1"/>
    <property type="molecule type" value="Genomic_DNA"/>
</dbReference>
<protein>
    <submittedName>
        <fullName evidence="1">10471_t:CDS:1</fullName>
    </submittedName>
</protein>
<proteinExistence type="predicted"/>
<evidence type="ECO:0000313" key="1">
    <source>
        <dbReference type="EMBL" id="CAG8803751.1"/>
    </source>
</evidence>
<dbReference type="Proteomes" id="UP000789759">
    <property type="component" value="Unassembled WGS sequence"/>
</dbReference>
<dbReference type="InterPro" id="IPR011856">
    <property type="entry name" value="tRNA_endonuc-like_dom_sf"/>
</dbReference>
<dbReference type="AlphaFoldDB" id="A0A9N9K147"/>